<dbReference type="STRING" id="1250231.SAMN04488552_1105"/>
<gene>
    <name evidence="1" type="ORF">SAMN04488552_1105</name>
</gene>
<evidence type="ECO:0000313" key="1">
    <source>
        <dbReference type="EMBL" id="SDR80448.1"/>
    </source>
</evidence>
<sequence>MKSIIRNSGLLLIIILFSANINAQKKIELMLIVKTDSITQNNIAETCRFEGQPADTNIEDYVTEVSLNDEVKWKADQAENNDAKVKLVKFQHDSGTKLFNKDSIQMKNGRIKGDIVNGNANEEEKYSLVIRVKDSNNDWQEYTIDPKLKLTQ</sequence>
<organism evidence="1 2">
    <name type="scientific">Christiangramia echinicola</name>
    <dbReference type="NCBI Taxonomy" id="279359"/>
    <lineage>
        <taxon>Bacteria</taxon>
        <taxon>Pseudomonadati</taxon>
        <taxon>Bacteroidota</taxon>
        <taxon>Flavobacteriia</taxon>
        <taxon>Flavobacteriales</taxon>
        <taxon>Flavobacteriaceae</taxon>
        <taxon>Christiangramia</taxon>
    </lineage>
</organism>
<evidence type="ECO:0000313" key="2">
    <source>
        <dbReference type="Proteomes" id="UP000198858"/>
    </source>
</evidence>
<proteinExistence type="predicted"/>
<dbReference type="AlphaFoldDB" id="A0A1H1M0S2"/>
<reference evidence="1 2" key="1">
    <citation type="submission" date="2016-10" db="EMBL/GenBank/DDBJ databases">
        <authorList>
            <person name="Varghese N."/>
            <person name="Submissions S."/>
        </authorList>
    </citation>
    <scope>NUCLEOTIDE SEQUENCE [LARGE SCALE GENOMIC DNA]</scope>
    <source>
        <strain evidence="1 2">Mar_2010_102</strain>
    </source>
</reference>
<dbReference type="Proteomes" id="UP000198858">
    <property type="component" value="Chromosome I"/>
</dbReference>
<accession>A0A1H1M0S2</accession>
<name>A0A1H1M0S2_9FLAO</name>
<protein>
    <submittedName>
        <fullName evidence="1">Uncharacterized protein</fullName>
    </submittedName>
</protein>
<keyword evidence="2" id="KW-1185">Reference proteome</keyword>
<dbReference type="EMBL" id="LT629745">
    <property type="protein sequence ID" value="SDR80448.1"/>
    <property type="molecule type" value="Genomic_DNA"/>
</dbReference>
<dbReference type="RefSeq" id="WP_089661610.1">
    <property type="nucleotide sequence ID" value="NZ_LT629745.1"/>
</dbReference>